<feature type="region of interest" description="Disordered" evidence="1">
    <location>
        <begin position="39"/>
        <end position="88"/>
    </location>
</feature>
<gene>
    <name evidence="4" type="ORF">Cvel_1611</name>
</gene>
<evidence type="ECO:0000256" key="1">
    <source>
        <dbReference type="SAM" id="MobiDB-lite"/>
    </source>
</evidence>
<evidence type="ECO:0000259" key="3">
    <source>
        <dbReference type="PROSITE" id="PS50994"/>
    </source>
</evidence>
<dbReference type="AlphaFoldDB" id="A0A0G4I019"/>
<feature type="domain" description="Integrase catalytic" evidence="3">
    <location>
        <begin position="239"/>
        <end position="397"/>
    </location>
</feature>
<dbReference type="InterPro" id="IPR050951">
    <property type="entry name" value="Retrovirus_Pol_polyprotein"/>
</dbReference>
<dbReference type="EMBL" id="CDMZ01004581">
    <property type="protein sequence ID" value="CEM50189.1"/>
    <property type="molecule type" value="Genomic_DNA"/>
</dbReference>
<protein>
    <recommendedName>
        <fullName evidence="5">Integrase catalytic domain-containing protein</fullName>
    </recommendedName>
</protein>
<dbReference type="GO" id="GO:0015074">
    <property type="term" value="P:DNA integration"/>
    <property type="evidence" value="ECO:0007669"/>
    <property type="project" value="InterPro"/>
</dbReference>
<dbReference type="PANTHER" id="PTHR37984">
    <property type="entry name" value="PROTEIN CBG26694"/>
    <property type="match status" value="1"/>
</dbReference>
<dbReference type="SMART" id="SM00298">
    <property type="entry name" value="CHROMO"/>
    <property type="match status" value="1"/>
</dbReference>
<dbReference type="FunFam" id="1.10.340.70:FF:000001">
    <property type="entry name" value="Retrovirus-related Pol polyprotein from transposon gypsy-like Protein"/>
    <property type="match status" value="1"/>
</dbReference>
<evidence type="ECO:0000313" key="4">
    <source>
        <dbReference type="EMBL" id="CEM50189.1"/>
    </source>
</evidence>
<feature type="domain" description="Chromo" evidence="2">
    <location>
        <begin position="555"/>
        <end position="601"/>
    </location>
</feature>
<dbReference type="InterPro" id="IPR023780">
    <property type="entry name" value="Chromo_domain"/>
</dbReference>
<accession>A0A0G4I019</accession>
<dbReference type="InterPro" id="IPR041588">
    <property type="entry name" value="Integrase_H2C2"/>
</dbReference>
<dbReference type="Gene3D" id="3.30.420.10">
    <property type="entry name" value="Ribonuclease H-like superfamily/Ribonuclease H"/>
    <property type="match status" value="1"/>
</dbReference>
<dbReference type="Gene3D" id="2.40.50.40">
    <property type="match status" value="1"/>
</dbReference>
<evidence type="ECO:0008006" key="5">
    <source>
        <dbReference type="Google" id="ProtNLM"/>
    </source>
</evidence>
<reference evidence="4" key="1">
    <citation type="submission" date="2014-11" db="EMBL/GenBank/DDBJ databases">
        <authorList>
            <person name="Otto D Thomas"/>
            <person name="Naeem Raeece"/>
        </authorList>
    </citation>
    <scope>NUCLEOTIDE SEQUENCE</scope>
</reference>
<dbReference type="InterPro" id="IPR000953">
    <property type="entry name" value="Chromo/chromo_shadow_dom"/>
</dbReference>
<dbReference type="PROSITE" id="PS50013">
    <property type="entry name" value="CHROMO_2"/>
    <property type="match status" value="1"/>
</dbReference>
<dbReference type="PROSITE" id="PS50994">
    <property type="entry name" value="INTEGRASE"/>
    <property type="match status" value="1"/>
</dbReference>
<proteinExistence type="predicted"/>
<evidence type="ECO:0000259" key="2">
    <source>
        <dbReference type="PROSITE" id="PS50013"/>
    </source>
</evidence>
<dbReference type="PANTHER" id="PTHR37984:SF15">
    <property type="entry name" value="INTEGRASE CATALYTIC DOMAIN-CONTAINING PROTEIN"/>
    <property type="match status" value="1"/>
</dbReference>
<dbReference type="VEuPathDB" id="CryptoDB:Cvel_1611"/>
<dbReference type="InterPro" id="IPR001584">
    <property type="entry name" value="Integrase_cat-core"/>
</dbReference>
<organism evidence="4">
    <name type="scientific">Chromera velia CCMP2878</name>
    <dbReference type="NCBI Taxonomy" id="1169474"/>
    <lineage>
        <taxon>Eukaryota</taxon>
        <taxon>Sar</taxon>
        <taxon>Alveolata</taxon>
        <taxon>Colpodellida</taxon>
        <taxon>Chromeraceae</taxon>
        <taxon>Chromera</taxon>
    </lineage>
</organism>
<dbReference type="SUPFAM" id="SSF53098">
    <property type="entry name" value="Ribonuclease H-like"/>
    <property type="match status" value="1"/>
</dbReference>
<dbReference type="Gene3D" id="1.10.340.70">
    <property type="match status" value="1"/>
</dbReference>
<dbReference type="Pfam" id="PF17921">
    <property type="entry name" value="Integrase_H2C2"/>
    <property type="match status" value="1"/>
</dbReference>
<dbReference type="InterPro" id="IPR012337">
    <property type="entry name" value="RNaseH-like_sf"/>
</dbReference>
<dbReference type="Pfam" id="PF00385">
    <property type="entry name" value="Chromo"/>
    <property type="match status" value="1"/>
</dbReference>
<sequence length="601" mass="67697">MNPASGIVLLGISKPVTVAIKKSDVKRVTSLPFKVAVGKKARAGNANGDKKVVKQPAGIKKGIRGSKASPTKGSPAAGPQKSSVSLPSLSVPLCTGKYSREEFQKQQREDSSFAPTIKFLTDGTLPTDQNELSTVYSMASAHVLHNGLLVRLLPPLNRHTKGFRALTVMPKALRAETLADHYENLCAGHVGVRHTLSKVTAKFFWPSVSADVENYVKSCEGCQKRKLTYKKEHPMVISITTEPLTAFAIDAVGPLPVLEGKRFIISVMDIASRYVILLAIPNLKATTIARLLVENVIFVFGSPIMLLSDQGSYFLDPIVQTVADLVGTDRACITTYNPKANGKLERMHKEVKQILAVYIDKNQHAWVRYLPIATYLHNAARHLALGVSPFEFLFGFPPRNPMQLDSDLQAGTEIISEDYVKLLAEIREENKKTARDIYVQAAKQRGRRILKDSQKKAFKNPFQYKRGDYVWARLKRVKKGEARKLTPVYEGPFRIVDVRKNRTVLIKLPGAQNRRLINRDGLKPFVYRNLGENNRLLTKFTRKDAETIEDDWEEYEVEEVCAKRETRRGREFLLKYKNYEEKEWTPETEMDCPDLVEQFQA</sequence>
<dbReference type="GO" id="GO:0003676">
    <property type="term" value="F:nucleic acid binding"/>
    <property type="evidence" value="ECO:0007669"/>
    <property type="project" value="InterPro"/>
</dbReference>
<dbReference type="PhylomeDB" id="A0A0G4I019"/>
<dbReference type="InterPro" id="IPR016197">
    <property type="entry name" value="Chromo-like_dom_sf"/>
</dbReference>
<dbReference type="InterPro" id="IPR036397">
    <property type="entry name" value="RNaseH_sf"/>
</dbReference>
<name>A0A0G4I019_9ALVE</name>
<dbReference type="SUPFAM" id="SSF54160">
    <property type="entry name" value="Chromo domain-like"/>
    <property type="match status" value="1"/>
</dbReference>